<dbReference type="AlphaFoldDB" id="A0A1G1VL92"/>
<dbReference type="STRING" id="1797589.A2784_03810"/>
<dbReference type="Pfam" id="PF13683">
    <property type="entry name" value="rve_3"/>
    <property type="match status" value="1"/>
</dbReference>
<reference evidence="2 3" key="1">
    <citation type="journal article" date="2016" name="Nat. Commun.">
        <title>Thousands of microbial genomes shed light on interconnected biogeochemical processes in an aquifer system.</title>
        <authorList>
            <person name="Anantharaman K."/>
            <person name="Brown C.T."/>
            <person name="Hug L.A."/>
            <person name="Sharon I."/>
            <person name="Castelle C.J."/>
            <person name="Probst A.J."/>
            <person name="Thomas B.C."/>
            <person name="Singh A."/>
            <person name="Wilkins M.J."/>
            <person name="Karaoz U."/>
            <person name="Brodie E.L."/>
            <person name="Williams K.H."/>
            <person name="Hubbard S.S."/>
            <person name="Banfield J.F."/>
        </authorList>
    </citation>
    <scope>NUCLEOTIDE SEQUENCE [LARGE SCALE GENOMIC DNA]</scope>
</reference>
<dbReference type="InterPro" id="IPR012337">
    <property type="entry name" value="RNaseH-like_sf"/>
</dbReference>
<gene>
    <name evidence="2" type="ORF">A2784_03810</name>
</gene>
<dbReference type="PANTHER" id="PTHR47515:SF2">
    <property type="entry name" value="INTEGRASE CORE DOMAIN PROTEIN"/>
    <property type="match status" value="1"/>
</dbReference>
<evidence type="ECO:0000313" key="3">
    <source>
        <dbReference type="Proteomes" id="UP000177324"/>
    </source>
</evidence>
<sequence length="315" mass="37365">MRSWANLNGFESNDIARFRFTVLKHVYEYGWKAAVSAFSVKKSTLFDWKRQYEKSGKKLNSLVPKSTRPHCTRTMATDVRLLELIKSIRQEHGNVGKMKLKPFLDAYAASLGISTYGFDKIGRIIRRNHYYFDRPKRRKPRQLLQPRLKRTPRQSVPGYIEMDAITLYVLNRKLYFVTAIDIVTKLAWCKLVPSLSSIQAKLALEEFRAYCPYPIREIQTDNGHEFLAEFETYLQGQNIPHQFIYPRSPRINGVVERFNRTIQDEFLSRCDELYTQDWDKFQTKLTRYLLWYNTQRPHYSLKYMTPAAYLQQLKT</sequence>
<dbReference type="SUPFAM" id="SSF53098">
    <property type="entry name" value="Ribonuclease H-like"/>
    <property type="match status" value="1"/>
</dbReference>
<dbReference type="EMBL" id="MHCH01000049">
    <property type="protein sequence ID" value="OGY16173.1"/>
    <property type="molecule type" value="Genomic_DNA"/>
</dbReference>
<organism evidence="2 3">
    <name type="scientific">Candidatus Chisholmbacteria bacterium RIFCSPHIGHO2_01_FULL_48_12</name>
    <dbReference type="NCBI Taxonomy" id="1797589"/>
    <lineage>
        <taxon>Bacteria</taxon>
        <taxon>Candidatus Chisholmiibacteriota</taxon>
    </lineage>
</organism>
<feature type="domain" description="Integrase catalytic" evidence="1">
    <location>
        <begin position="153"/>
        <end position="314"/>
    </location>
</feature>
<dbReference type="InterPro" id="IPR001584">
    <property type="entry name" value="Integrase_cat-core"/>
</dbReference>
<dbReference type="Gene3D" id="3.30.420.10">
    <property type="entry name" value="Ribonuclease H-like superfamily/Ribonuclease H"/>
    <property type="match status" value="1"/>
</dbReference>
<proteinExistence type="predicted"/>
<dbReference type="PROSITE" id="PS50994">
    <property type="entry name" value="INTEGRASE"/>
    <property type="match status" value="1"/>
</dbReference>
<dbReference type="InterPro" id="IPR036397">
    <property type="entry name" value="RNaseH_sf"/>
</dbReference>
<name>A0A1G1VL92_9BACT</name>
<comment type="caution">
    <text evidence="2">The sequence shown here is derived from an EMBL/GenBank/DDBJ whole genome shotgun (WGS) entry which is preliminary data.</text>
</comment>
<accession>A0A1G1VL92</accession>
<dbReference type="GO" id="GO:0015074">
    <property type="term" value="P:DNA integration"/>
    <property type="evidence" value="ECO:0007669"/>
    <property type="project" value="InterPro"/>
</dbReference>
<protein>
    <recommendedName>
        <fullName evidence="1">Integrase catalytic domain-containing protein</fullName>
    </recommendedName>
</protein>
<dbReference type="GO" id="GO:0003676">
    <property type="term" value="F:nucleic acid binding"/>
    <property type="evidence" value="ECO:0007669"/>
    <property type="project" value="InterPro"/>
</dbReference>
<dbReference type="PANTHER" id="PTHR47515">
    <property type="entry name" value="LOW CALCIUM RESPONSE LOCUS PROTEIN T"/>
    <property type="match status" value="1"/>
</dbReference>
<dbReference type="Proteomes" id="UP000177324">
    <property type="component" value="Unassembled WGS sequence"/>
</dbReference>
<evidence type="ECO:0000259" key="1">
    <source>
        <dbReference type="PROSITE" id="PS50994"/>
    </source>
</evidence>
<evidence type="ECO:0000313" key="2">
    <source>
        <dbReference type="EMBL" id="OGY16173.1"/>
    </source>
</evidence>